<keyword evidence="8" id="KW-1185">Reference proteome</keyword>
<dbReference type="Pfam" id="PF00392">
    <property type="entry name" value="GntR"/>
    <property type="match status" value="1"/>
</dbReference>
<dbReference type="InterPro" id="IPR015424">
    <property type="entry name" value="PyrdxlP-dep_Trfase"/>
</dbReference>
<evidence type="ECO:0000313" key="7">
    <source>
        <dbReference type="EMBL" id="EHM13936.1"/>
    </source>
</evidence>
<gene>
    <name evidence="7" type="ORF">JonanDRAFT_1577</name>
</gene>
<dbReference type="OrthoDB" id="1360at2"/>
<name>H0UJG9_9BACT</name>
<dbReference type="GO" id="GO:0030170">
    <property type="term" value="F:pyridoxal phosphate binding"/>
    <property type="evidence" value="ECO:0007669"/>
    <property type="project" value="InterPro"/>
</dbReference>
<keyword evidence="2" id="KW-0663">Pyridoxal phosphate</keyword>
<dbReference type="EMBL" id="CM001376">
    <property type="protein sequence ID" value="EHM13936.1"/>
    <property type="molecule type" value="Genomic_DNA"/>
</dbReference>
<dbReference type="InterPro" id="IPR000524">
    <property type="entry name" value="Tscrpt_reg_HTH_GntR"/>
</dbReference>
<dbReference type="eggNOG" id="COG1167">
    <property type="taxonomic scope" value="Bacteria"/>
</dbReference>
<proteinExistence type="inferred from homology"/>
<dbReference type="PANTHER" id="PTHR46577:SF2">
    <property type="entry name" value="TRANSCRIPTIONAL REGULATORY PROTEIN"/>
    <property type="match status" value="1"/>
</dbReference>
<dbReference type="Pfam" id="PF00155">
    <property type="entry name" value="Aminotran_1_2"/>
    <property type="match status" value="1"/>
</dbReference>
<accession>H0UJG9</accession>
<dbReference type="Proteomes" id="UP000003806">
    <property type="component" value="Chromosome"/>
</dbReference>
<dbReference type="InterPro" id="IPR036390">
    <property type="entry name" value="WH_DNA-bd_sf"/>
</dbReference>
<evidence type="ECO:0000256" key="5">
    <source>
        <dbReference type="ARBA" id="ARBA00023163"/>
    </source>
</evidence>
<dbReference type="STRING" id="885272.JonanDRAFT_1577"/>
<dbReference type="SMART" id="SM00345">
    <property type="entry name" value="HTH_GNTR"/>
    <property type="match status" value="1"/>
</dbReference>
<dbReference type="PANTHER" id="PTHR46577">
    <property type="entry name" value="HTH-TYPE TRANSCRIPTIONAL REGULATORY PROTEIN GABR"/>
    <property type="match status" value="1"/>
</dbReference>
<evidence type="ECO:0000256" key="3">
    <source>
        <dbReference type="ARBA" id="ARBA00023015"/>
    </source>
</evidence>
<dbReference type="GO" id="GO:0003700">
    <property type="term" value="F:DNA-binding transcription factor activity"/>
    <property type="evidence" value="ECO:0007669"/>
    <property type="project" value="InterPro"/>
</dbReference>
<keyword evidence="7" id="KW-0808">Transferase</keyword>
<evidence type="ECO:0000256" key="2">
    <source>
        <dbReference type="ARBA" id="ARBA00022898"/>
    </source>
</evidence>
<evidence type="ECO:0000256" key="1">
    <source>
        <dbReference type="ARBA" id="ARBA00005384"/>
    </source>
</evidence>
<dbReference type="SUPFAM" id="SSF46785">
    <property type="entry name" value="Winged helix' DNA-binding domain"/>
    <property type="match status" value="1"/>
</dbReference>
<keyword evidence="4" id="KW-0238">DNA-binding</keyword>
<dbReference type="AlphaFoldDB" id="H0UJG9"/>
<dbReference type="PROSITE" id="PS50949">
    <property type="entry name" value="HTH_GNTR"/>
    <property type="match status" value="1"/>
</dbReference>
<dbReference type="InterPro" id="IPR015421">
    <property type="entry name" value="PyrdxlP-dep_Trfase_major"/>
</dbReference>
<dbReference type="Gene3D" id="1.10.10.10">
    <property type="entry name" value="Winged helix-like DNA-binding domain superfamily/Winged helix DNA-binding domain"/>
    <property type="match status" value="1"/>
</dbReference>
<dbReference type="HOGENOM" id="CLU_017584_0_1_0"/>
<comment type="similarity">
    <text evidence="1">In the C-terminal section; belongs to the class-I pyridoxal-phosphate-dependent aminotransferase family.</text>
</comment>
<sequence>MIELALDRSAPTALYVQLADRLSDLIRCGALGPSERLPSSRSISADLGVSRQTAVDALSELVSRGLVTARGRSGFFVASGRQARDRQEWGALLHMDDDRPEGLMVPAKILSSAADALFSDHRAFVASPVAGWESLRRLLVRHSAARGIAAQWSHIFLTSGGRQGLSLALMALKERGVRHLTVPKLCWPGAPLCGEAEGFGISRLPSDDLTELAALGPADALYLNPSFSNPTGQTIELAERKAVLEASRRQGFWILEDDAYGELRYGPDAVPAFRAIASDGDRLVYLSSFSQALCPGLRLGYCLAPKTLHKSFENGLLLRSGPASSPLQLWLEKLIDGGGLERALSCVRVETASRMRTLWENLKRLTRPWSSNRPQGGIYLWLSTPETDGRELAERCFSLGLAIAPGQLFSSDGPVNAVRLSISSLSGPQIAEAVTLIEKASGAVSEN</sequence>
<keyword evidence="3" id="KW-0805">Transcription regulation</keyword>
<dbReference type="Gene3D" id="3.90.1150.10">
    <property type="entry name" value="Aspartate Aminotransferase, domain 1"/>
    <property type="match status" value="1"/>
</dbReference>
<evidence type="ECO:0000256" key="4">
    <source>
        <dbReference type="ARBA" id="ARBA00023125"/>
    </source>
</evidence>
<dbReference type="RefSeq" id="WP_008523466.1">
    <property type="nucleotide sequence ID" value="NZ_CM001376.1"/>
</dbReference>
<keyword evidence="5" id="KW-0804">Transcription</keyword>
<dbReference type="InterPro" id="IPR051446">
    <property type="entry name" value="HTH_trans_reg/aminotransferase"/>
</dbReference>
<dbReference type="PRINTS" id="PR00035">
    <property type="entry name" value="HTHGNTR"/>
</dbReference>
<protein>
    <submittedName>
        <fullName evidence="7">Transcriptional regulator with HTH domain and aminotransferase domain</fullName>
    </submittedName>
</protein>
<evidence type="ECO:0000259" key="6">
    <source>
        <dbReference type="PROSITE" id="PS50949"/>
    </source>
</evidence>
<evidence type="ECO:0000313" key="8">
    <source>
        <dbReference type="Proteomes" id="UP000003806"/>
    </source>
</evidence>
<dbReference type="InterPro" id="IPR004839">
    <property type="entry name" value="Aminotransferase_I/II_large"/>
</dbReference>
<dbReference type="InterPro" id="IPR015422">
    <property type="entry name" value="PyrdxlP-dep_Trfase_small"/>
</dbReference>
<organism evidence="7 8">
    <name type="scientific">Jonquetella anthropi DSM 22815</name>
    <dbReference type="NCBI Taxonomy" id="885272"/>
    <lineage>
        <taxon>Bacteria</taxon>
        <taxon>Thermotogati</taxon>
        <taxon>Synergistota</taxon>
        <taxon>Synergistia</taxon>
        <taxon>Synergistales</taxon>
        <taxon>Dethiosulfovibrionaceae</taxon>
        <taxon>Jonquetella</taxon>
    </lineage>
</organism>
<dbReference type="CDD" id="cd07377">
    <property type="entry name" value="WHTH_GntR"/>
    <property type="match status" value="1"/>
</dbReference>
<dbReference type="SUPFAM" id="SSF53383">
    <property type="entry name" value="PLP-dependent transferases"/>
    <property type="match status" value="1"/>
</dbReference>
<dbReference type="GO" id="GO:0008483">
    <property type="term" value="F:transaminase activity"/>
    <property type="evidence" value="ECO:0007669"/>
    <property type="project" value="UniProtKB-KW"/>
</dbReference>
<dbReference type="Gene3D" id="3.40.640.10">
    <property type="entry name" value="Type I PLP-dependent aspartate aminotransferase-like (Major domain)"/>
    <property type="match status" value="1"/>
</dbReference>
<keyword evidence="7" id="KW-0032">Aminotransferase</keyword>
<dbReference type="GO" id="GO:0003677">
    <property type="term" value="F:DNA binding"/>
    <property type="evidence" value="ECO:0007669"/>
    <property type="project" value="UniProtKB-KW"/>
</dbReference>
<dbReference type="InterPro" id="IPR036388">
    <property type="entry name" value="WH-like_DNA-bd_sf"/>
</dbReference>
<dbReference type="CDD" id="cd00609">
    <property type="entry name" value="AAT_like"/>
    <property type="match status" value="1"/>
</dbReference>
<reference evidence="7 8" key="1">
    <citation type="submission" date="2011-11" db="EMBL/GenBank/DDBJ databases">
        <title>The Noncontiguous Finished genome of Jonquetella anthropi DSM 22815.</title>
        <authorList>
            <consortium name="US DOE Joint Genome Institute (JGI-PGF)"/>
            <person name="Lucas S."/>
            <person name="Copeland A."/>
            <person name="Lapidus A."/>
            <person name="Glavina del Rio T."/>
            <person name="Dalin E."/>
            <person name="Tice H."/>
            <person name="Bruce D."/>
            <person name="Goodwin L."/>
            <person name="Pitluck S."/>
            <person name="Peters L."/>
            <person name="Mikhailova N."/>
            <person name="Held B."/>
            <person name="Kyrpides N."/>
            <person name="Mavromatis K."/>
            <person name="Ivanova N."/>
            <person name="Markowitz V."/>
            <person name="Cheng J.-F."/>
            <person name="Hugenholtz P."/>
            <person name="Woyke T."/>
            <person name="Wu D."/>
            <person name="Gronow S."/>
            <person name="Wellnitz S."/>
            <person name="Brambilla E."/>
            <person name="Klenk H.-P."/>
            <person name="Eisen J.A."/>
        </authorList>
    </citation>
    <scope>NUCLEOTIDE SEQUENCE [LARGE SCALE GENOMIC DNA]</scope>
    <source>
        <strain evidence="7 8">DSM 22815</strain>
    </source>
</reference>
<feature type="domain" description="HTH gntR-type" evidence="6">
    <location>
        <begin position="12"/>
        <end position="80"/>
    </location>
</feature>